<proteinExistence type="predicted"/>
<dbReference type="EMBL" id="BLXT01005852">
    <property type="protein sequence ID" value="GFO26616.1"/>
    <property type="molecule type" value="Genomic_DNA"/>
</dbReference>
<evidence type="ECO:0000313" key="4">
    <source>
        <dbReference type="Proteomes" id="UP000735302"/>
    </source>
</evidence>
<evidence type="ECO:0000313" key="3">
    <source>
        <dbReference type="EMBL" id="GFO26616.1"/>
    </source>
</evidence>
<dbReference type="CDD" id="cd02961">
    <property type="entry name" value="PDI_a_family"/>
    <property type="match status" value="1"/>
</dbReference>
<dbReference type="PANTHER" id="PTHR45672:SF2">
    <property type="entry name" value="PROTEIN DISULFIDE-ISOMERASE A5"/>
    <property type="match status" value="1"/>
</dbReference>
<evidence type="ECO:0000259" key="2">
    <source>
        <dbReference type="Pfam" id="PF00085"/>
    </source>
</evidence>
<dbReference type="InterPro" id="IPR051063">
    <property type="entry name" value="PDI"/>
</dbReference>
<organism evidence="3 4">
    <name type="scientific">Plakobranchus ocellatus</name>
    <dbReference type="NCBI Taxonomy" id="259542"/>
    <lineage>
        <taxon>Eukaryota</taxon>
        <taxon>Metazoa</taxon>
        <taxon>Spiralia</taxon>
        <taxon>Lophotrochozoa</taxon>
        <taxon>Mollusca</taxon>
        <taxon>Gastropoda</taxon>
        <taxon>Heterobranchia</taxon>
        <taxon>Euthyneura</taxon>
        <taxon>Panpulmonata</taxon>
        <taxon>Sacoglossa</taxon>
        <taxon>Placobranchoidea</taxon>
        <taxon>Plakobranchidae</taxon>
        <taxon>Plakobranchus</taxon>
    </lineage>
</organism>
<accession>A0AAV4C1I8</accession>
<dbReference type="Proteomes" id="UP000735302">
    <property type="component" value="Unassembled WGS sequence"/>
</dbReference>
<name>A0AAV4C1I8_9GAST</name>
<dbReference type="GO" id="GO:0005783">
    <property type="term" value="C:endoplasmic reticulum"/>
    <property type="evidence" value="ECO:0007669"/>
    <property type="project" value="TreeGrafter"/>
</dbReference>
<dbReference type="PANTHER" id="PTHR45672">
    <property type="entry name" value="PROTEIN DISULFIDE-ISOMERASE C17H9.14C-RELATED"/>
    <property type="match status" value="1"/>
</dbReference>
<dbReference type="GO" id="GO:0006457">
    <property type="term" value="P:protein folding"/>
    <property type="evidence" value="ECO:0007669"/>
    <property type="project" value="TreeGrafter"/>
</dbReference>
<evidence type="ECO:0000256" key="1">
    <source>
        <dbReference type="SAM" id="MobiDB-lite"/>
    </source>
</evidence>
<dbReference type="InterPro" id="IPR013766">
    <property type="entry name" value="Thioredoxin_domain"/>
</dbReference>
<gene>
    <name evidence="3" type="ORF">PoB_005312100</name>
</gene>
<protein>
    <submittedName>
        <fullName evidence="3">Protein disulfide-isomerase a5</fullName>
    </submittedName>
</protein>
<dbReference type="Gene3D" id="3.40.30.10">
    <property type="entry name" value="Glutaredoxin"/>
    <property type="match status" value="1"/>
</dbReference>
<dbReference type="AlphaFoldDB" id="A0AAV4C1I8"/>
<dbReference type="Pfam" id="PF00085">
    <property type="entry name" value="Thioredoxin"/>
    <property type="match status" value="1"/>
</dbReference>
<dbReference type="SUPFAM" id="SSF52833">
    <property type="entry name" value="Thioredoxin-like"/>
    <property type="match status" value="1"/>
</dbReference>
<feature type="domain" description="Thioredoxin" evidence="2">
    <location>
        <begin position="62"/>
        <end position="150"/>
    </location>
</feature>
<feature type="region of interest" description="Disordered" evidence="1">
    <location>
        <begin position="165"/>
        <end position="195"/>
    </location>
</feature>
<dbReference type="InterPro" id="IPR036249">
    <property type="entry name" value="Thioredoxin-like_sf"/>
</dbReference>
<dbReference type="GO" id="GO:0003756">
    <property type="term" value="F:protein disulfide isomerase activity"/>
    <property type="evidence" value="ECO:0007669"/>
    <property type="project" value="TreeGrafter"/>
</dbReference>
<reference evidence="3 4" key="1">
    <citation type="journal article" date="2021" name="Elife">
        <title>Chloroplast acquisition without the gene transfer in kleptoplastic sea slugs, Plakobranchus ocellatus.</title>
        <authorList>
            <person name="Maeda T."/>
            <person name="Takahashi S."/>
            <person name="Yoshida T."/>
            <person name="Shimamura S."/>
            <person name="Takaki Y."/>
            <person name="Nagai Y."/>
            <person name="Toyoda A."/>
            <person name="Suzuki Y."/>
            <person name="Arimoto A."/>
            <person name="Ishii H."/>
            <person name="Satoh N."/>
            <person name="Nishiyama T."/>
            <person name="Hasebe M."/>
            <person name="Maruyama T."/>
            <person name="Minagawa J."/>
            <person name="Obokata J."/>
            <person name="Shigenobu S."/>
        </authorList>
    </citation>
    <scope>NUCLEOTIDE SEQUENCE [LARGE SCALE GENOMIC DNA]</scope>
</reference>
<sequence>MDQIIQQNCTMTFCNNDPSAINVIHLEDLRNAENSLNDVDKKKTKRTVKHDPFVGSRSVEGLDPRNFEEFLGEKTVSMVMFYDSSDPQCEWSKKHLLKAAKTTRRENHGYGAVDCVREDELCAKEGITSLPSFKLYVGARPVDVYSKPKEMTYHDIRRFVESMVVTPDAPPSSPCIKEREKEGGARSSPRSRFKY</sequence>
<keyword evidence="4" id="KW-1185">Reference proteome</keyword>
<comment type="caution">
    <text evidence="3">The sequence shown here is derived from an EMBL/GenBank/DDBJ whole genome shotgun (WGS) entry which is preliminary data.</text>
</comment>